<evidence type="ECO:0000256" key="5">
    <source>
        <dbReference type="ARBA" id="ARBA00023136"/>
    </source>
</evidence>
<dbReference type="GO" id="GO:0022857">
    <property type="term" value="F:transmembrane transporter activity"/>
    <property type="evidence" value="ECO:0007669"/>
    <property type="project" value="InterPro"/>
</dbReference>
<feature type="transmembrane region" description="Helical" evidence="7">
    <location>
        <begin position="96"/>
        <end position="122"/>
    </location>
</feature>
<accession>A0A9N9LF49</accession>
<reference evidence="9" key="1">
    <citation type="submission" date="2021-07" db="EMBL/GenBank/DDBJ databases">
        <authorList>
            <person name="Durling M."/>
        </authorList>
    </citation>
    <scope>NUCLEOTIDE SEQUENCE</scope>
</reference>
<evidence type="ECO:0000256" key="4">
    <source>
        <dbReference type="ARBA" id="ARBA00022989"/>
    </source>
</evidence>
<feature type="compositionally biased region" description="Basic and acidic residues" evidence="6">
    <location>
        <begin position="1"/>
        <end position="15"/>
    </location>
</feature>
<keyword evidence="4 7" id="KW-1133">Transmembrane helix</keyword>
<feature type="region of interest" description="Disordered" evidence="6">
    <location>
        <begin position="1"/>
        <end position="55"/>
    </location>
</feature>
<evidence type="ECO:0000313" key="9">
    <source>
        <dbReference type="EMBL" id="CAG8974074.1"/>
    </source>
</evidence>
<dbReference type="AlphaFoldDB" id="A0A9N9LF49"/>
<gene>
    <name evidence="9" type="ORF">HYALB_00009576</name>
    <name evidence="10" type="ORF">HYALB_00013894</name>
    <name evidence="11" type="ORF">HYALB_00013913</name>
</gene>
<dbReference type="Proteomes" id="UP000701801">
    <property type="component" value="Unassembled WGS sequence"/>
</dbReference>
<feature type="transmembrane region" description="Helical" evidence="7">
    <location>
        <begin position="163"/>
        <end position="183"/>
    </location>
</feature>
<feature type="transmembrane region" description="Helical" evidence="7">
    <location>
        <begin position="566"/>
        <end position="585"/>
    </location>
</feature>
<dbReference type="OrthoDB" id="10021397at2759"/>
<feature type="transmembrane region" description="Helical" evidence="7">
    <location>
        <begin position="427"/>
        <end position="448"/>
    </location>
</feature>
<feature type="transmembrane region" description="Helical" evidence="7">
    <location>
        <begin position="189"/>
        <end position="209"/>
    </location>
</feature>
<dbReference type="SUPFAM" id="SSF103473">
    <property type="entry name" value="MFS general substrate transporter"/>
    <property type="match status" value="2"/>
</dbReference>
<feature type="transmembrane region" description="Helical" evidence="7">
    <location>
        <begin position="221"/>
        <end position="243"/>
    </location>
</feature>
<dbReference type="Pfam" id="PF07690">
    <property type="entry name" value="MFS_1"/>
    <property type="match status" value="1"/>
</dbReference>
<evidence type="ECO:0000256" key="2">
    <source>
        <dbReference type="ARBA" id="ARBA00007520"/>
    </source>
</evidence>
<feature type="transmembrane region" description="Helical" evidence="7">
    <location>
        <begin position="492"/>
        <end position="514"/>
    </location>
</feature>
<evidence type="ECO:0000259" key="8">
    <source>
        <dbReference type="PROSITE" id="PS50850"/>
    </source>
</evidence>
<dbReference type="InterPro" id="IPR011701">
    <property type="entry name" value="MFS"/>
</dbReference>
<comment type="subcellular location">
    <subcellularLocation>
        <location evidence="1">Membrane</location>
        <topology evidence="1">Multi-pass membrane protein</topology>
    </subcellularLocation>
</comment>
<dbReference type="EMBL" id="CAJVRM010000475">
    <property type="protein sequence ID" value="CAG8981410.1"/>
    <property type="molecule type" value="Genomic_DNA"/>
</dbReference>
<evidence type="ECO:0000313" key="10">
    <source>
        <dbReference type="EMBL" id="CAG8981365.1"/>
    </source>
</evidence>
<evidence type="ECO:0000256" key="6">
    <source>
        <dbReference type="SAM" id="MobiDB-lite"/>
    </source>
</evidence>
<dbReference type="InterPro" id="IPR036259">
    <property type="entry name" value="MFS_trans_sf"/>
</dbReference>
<dbReference type="GO" id="GO:0005886">
    <property type="term" value="C:plasma membrane"/>
    <property type="evidence" value="ECO:0007669"/>
    <property type="project" value="TreeGrafter"/>
</dbReference>
<feature type="domain" description="Major facilitator superfamily (MFS) profile" evidence="8">
    <location>
        <begin position="99"/>
        <end position="544"/>
    </location>
</feature>
<feature type="compositionally biased region" description="Polar residues" evidence="6">
    <location>
        <begin position="46"/>
        <end position="55"/>
    </location>
</feature>
<dbReference type="PANTHER" id="PTHR23501:SF193">
    <property type="entry name" value="MULTIDRUG TRANSPORTER, PUTATIVE (AFU_ORTHOLOGUE AFUA_8G00940)-RELATED"/>
    <property type="match status" value="1"/>
</dbReference>
<feature type="transmembrane region" description="Helical" evidence="7">
    <location>
        <begin position="363"/>
        <end position="388"/>
    </location>
</feature>
<comment type="caution">
    <text evidence="9">The sequence shown here is derived from an EMBL/GenBank/DDBJ whole genome shotgun (WGS) entry which is preliminary data.</text>
</comment>
<keyword evidence="5 7" id="KW-0472">Membrane</keyword>
<dbReference type="Gene3D" id="1.20.1250.20">
    <property type="entry name" value="MFS general substrate transporter like domains"/>
    <property type="match status" value="2"/>
</dbReference>
<feature type="transmembrane region" description="Helical" evidence="7">
    <location>
        <begin position="400"/>
        <end position="420"/>
    </location>
</feature>
<comment type="similarity">
    <text evidence="2">Belongs to the major facilitator superfamily. TCR/Tet family.</text>
</comment>
<evidence type="ECO:0000256" key="7">
    <source>
        <dbReference type="SAM" id="Phobius"/>
    </source>
</evidence>
<feature type="transmembrane region" description="Helical" evidence="7">
    <location>
        <begin position="324"/>
        <end position="343"/>
    </location>
</feature>
<keyword evidence="3 7" id="KW-0812">Transmembrane</keyword>
<dbReference type="InterPro" id="IPR020846">
    <property type="entry name" value="MFS_dom"/>
</dbReference>
<feature type="transmembrane region" description="Helical" evidence="7">
    <location>
        <begin position="293"/>
        <end position="312"/>
    </location>
</feature>
<organism evidence="9 12">
    <name type="scientific">Hymenoscyphus albidus</name>
    <dbReference type="NCBI Taxonomy" id="595503"/>
    <lineage>
        <taxon>Eukaryota</taxon>
        <taxon>Fungi</taxon>
        <taxon>Dikarya</taxon>
        <taxon>Ascomycota</taxon>
        <taxon>Pezizomycotina</taxon>
        <taxon>Leotiomycetes</taxon>
        <taxon>Helotiales</taxon>
        <taxon>Helotiaceae</taxon>
        <taxon>Hymenoscyphus</taxon>
    </lineage>
</organism>
<dbReference type="FunFam" id="1.20.1250.20:FF:000196">
    <property type="entry name" value="MFS toxin efflux pump (AflT)"/>
    <property type="match status" value="1"/>
</dbReference>
<feature type="transmembrane region" description="Helical" evidence="7">
    <location>
        <begin position="134"/>
        <end position="151"/>
    </location>
</feature>
<dbReference type="EMBL" id="CAJVRM010000470">
    <property type="protein sequence ID" value="CAG8981365.1"/>
    <property type="molecule type" value="Genomic_DNA"/>
</dbReference>
<protein>
    <recommendedName>
        <fullName evidence="8">Major facilitator superfamily (MFS) profile domain-containing protein</fullName>
    </recommendedName>
</protein>
<dbReference type="PROSITE" id="PS50850">
    <property type="entry name" value="MFS"/>
    <property type="match status" value="1"/>
</dbReference>
<feature type="compositionally biased region" description="Low complexity" evidence="6">
    <location>
        <begin position="19"/>
        <end position="28"/>
    </location>
</feature>
<proteinExistence type="inferred from homology"/>
<evidence type="ECO:0000256" key="1">
    <source>
        <dbReference type="ARBA" id="ARBA00004141"/>
    </source>
</evidence>
<dbReference type="EMBL" id="CAJVRM010000090">
    <property type="protein sequence ID" value="CAG8974074.1"/>
    <property type="molecule type" value="Genomic_DNA"/>
</dbReference>
<name>A0A9N9LF49_9HELO</name>
<sequence length="609" mass="65050">MKEAMKDSTEAEVKENQNSSSDSSAKSTKSAKSKKSTKSASKPPMTGTTQNDTATIRTEEIQSTGEAIFRAVSGTPAAPVAAKTDQPIVYLTGMKLYLVLLGVGLVVFLMMLDQTIVVTAIPRITAEFQSTSDIGWYGSAYMLTIAAFQPLMGKLYQYYNSKWTFLVGLAIFEFGSLICALANSSSMLIIGRAISGAGGSGLVIGFLAILSVTAAVDKRPYYMGIVMGFSSLGLVLGPVLGGIFTEHATWRWCFWLNLPFGGVTMLILALINIPNAAEVSEKKATWKEQLNRLDLPGFALFGPAIIMLLLPLEWGGHKYDWKSPTIIGMFCGAVVMIAIFLFWEKFRGMDAMIPLPVLKQKVVIFAATTMTLSQGSLLVITFYLPIWFQVVKQASPTMGGVYYLPSVGSQVVGSFIAGALTTRFGFYTPWAVLGCALTSIASGLLSTLSPGSGTAPWVIFQLISGFSRGLTMQQPLTAIQAAVPKKEFPVASAFLMFAQILGGSIFISLAQTIFSNQLKPALALFAPEVDAARVLEVGTTAFRTVVAEGSWPGVIQAYNKAITATFYLGAGAAAAAFCASFGMGWGNLIKIRQAEIAAQTAAAPTEEKV</sequence>
<dbReference type="CDD" id="cd17502">
    <property type="entry name" value="MFS_Azr1_MDR_like"/>
    <property type="match status" value="1"/>
</dbReference>
<evidence type="ECO:0000256" key="3">
    <source>
        <dbReference type="ARBA" id="ARBA00022692"/>
    </source>
</evidence>
<dbReference type="PANTHER" id="PTHR23501">
    <property type="entry name" value="MAJOR FACILITATOR SUPERFAMILY"/>
    <property type="match status" value="1"/>
</dbReference>
<evidence type="ECO:0000313" key="11">
    <source>
        <dbReference type="EMBL" id="CAG8981410.1"/>
    </source>
</evidence>
<evidence type="ECO:0000313" key="12">
    <source>
        <dbReference type="Proteomes" id="UP000701801"/>
    </source>
</evidence>
<keyword evidence="12" id="KW-1185">Reference proteome</keyword>
<feature type="transmembrane region" description="Helical" evidence="7">
    <location>
        <begin position="454"/>
        <end position="471"/>
    </location>
</feature>
<feature type="transmembrane region" description="Helical" evidence="7">
    <location>
        <begin position="249"/>
        <end position="273"/>
    </location>
</feature>